<keyword evidence="1" id="KW-0732">Signal</keyword>
<feature type="signal peptide" evidence="1">
    <location>
        <begin position="1"/>
        <end position="19"/>
    </location>
</feature>
<dbReference type="Proteomes" id="UP000076881">
    <property type="component" value="Unassembled WGS sequence"/>
</dbReference>
<dbReference type="EMBL" id="AZHF01000001">
    <property type="protein sequence ID" value="OAA80594.1"/>
    <property type="molecule type" value="Genomic_DNA"/>
</dbReference>
<protein>
    <submittedName>
        <fullName evidence="2">Uncharacterized protein</fullName>
    </submittedName>
</protein>
<accession>A0A168JLB4</accession>
<evidence type="ECO:0000313" key="2">
    <source>
        <dbReference type="EMBL" id="OAA80594.1"/>
    </source>
</evidence>
<proteinExistence type="predicted"/>
<gene>
    <name evidence="2" type="ORF">LEL_00139</name>
</gene>
<organism evidence="2 3">
    <name type="scientific">Akanthomyces lecanii RCEF 1005</name>
    <dbReference type="NCBI Taxonomy" id="1081108"/>
    <lineage>
        <taxon>Eukaryota</taxon>
        <taxon>Fungi</taxon>
        <taxon>Dikarya</taxon>
        <taxon>Ascomycota</taxon>
        <taxon>Pezizomycotina</taxon>
        <taxon>Sordariomycetes</taxon>
        <taxon>Hypocreomycetidae</taxon>
        <taxon>Hypocreales</taxon>
        <taxon>Cordycipitaceae</taxon>
        <taxon>Akanthomyces</taxon>
        <taxon>Cordyceps confragosa</taxon>
    </lineage>
</organism>
<name>A0A168JLB4_CORDF</name>
<dbReference type="AlphaFoldDB" id="A0A168JLB4"/>
<evidence type="ECO:0000256" key="1">
    <source>
        <dbReference type="SAM" id="SignalP"/>
    </source>
</evidence>
<feature type="chain" id="PRO_5007898152" evidence="1">
    <location>
        <begin position="20"/>
        <end position="187"/>
    </location>
</feature>
<keyword evidence="3" id="KW-1185">Reference proteome</keyword>
<sequence length="187" mass="20189">MIFSTPTAIIAILVGLAAAAPVDDPSPTSGPKTNSGEAAPAPRYAVLATARPHPTINNFVTTHFYAANWAVNVRALDLATGNASNGQSFFRPSTIEEVERMLMASKPWLDARDPAADFPTTLKDQACVETRFDNATGLWAYVARYLDCSQIPDAVILGSHTRWLNLPNTDPALEYFGKKIPGRLSQS</sequence>
<reference evidence="2 3" key="1">
    <citation type="journal article" date="2016" name="Genome Biol. Evol.">
        <title>Divergent and convergent evolution of fungal pathogenicity.</title>
        <authorList>
            <person name="Shang Y."/>
            <person name="Xiao G."/>
            <person name="Zheng P."/>
            <person name="Cen K."/>
            <person name="Zhan S."/>
            <person name="Wang C."/>
        </authorList>
    </citation>
    <scope>NUCLEOTIDE SEQUENCE [LARGE SCALE GENOMIC DNA]</scope>
    <source>
        <strain evidence="2 3">RCEF 1005</strain>
    </source>
</reference>
<evidence type="ECO:0000313" key="3">
    <source>
        <dbReference type="Proteomes" id="UP000076881"/>
    </source>
</evidence>
<comment type="caution">
    <text evidence="2">The sequence shown here is derived from an EMBL/GenBank/DDBJ whole genome shotgun (WGS) entry which is preliminary data.</text>
</comment>